<evidence type="ECO:0000313" key="1">
    <source>
        <dbReference type="EMBL" id="CAA9457495.1"/>
    </source>
</evidence>
<sequence length="40" mass="4728">MDARPPAFRMDLRRPMVAYQTIFEPFPNPPLARRKKAANR</sequence>
<organism evidence="1">
    <name type="scientific">uncultured Rubrobacteraceae bacterium</name>
    <dbReference type="NCBI Taxonomy" id="349277"/>
    <lineage>
        <taxon>Bacteria</taxon>
        <taxon>Bacillati</taxon>
        <taxon>Actinomycetota</taxon>
        <taxon>Rubrobacteria</taxon>
        <taxon>Rubrobacterales</taxon>
        <taxon>Rubrobacteraceae</taxon>
        <taxon>environmental samples</taxon>
    </lineage>
</organism>
<protein>
    <submittedName>
        <fullName evidence="1">Uncharacterized protein</fullName>
    </submittedName>
</protein>
<accession>A0A6J4R072</accession>
<name>A0A6J4R072_9ACTN</name>
<gene>
    <name evidence="1" type="ORF">AVDCRST_MAG02-1668</name>
</gene>
<proteinExistence type="predicted"/>
<reference evidence="1" key="1">
    <citation type="submission" date="2020-02" db="EMBL/GenBank/DDBJ databases">
        <authorList>
            <person name="Meier V. D."/>
        </authorList>
    </citation>
    <scope>NUCLEOTIDE SEQUENCE</scope>
    <source>
        <strain evidence="1">AVDCRST_MAG02</strain>
    </source>
</reference>
<dbReference type="AlphaFoldDB" id="A0A6J4R072"/>
<dbReference type="EMBL" id="CADCVH010000054">
    <property type="protein sequence ID" value="CAA9457495.1"/>
    <property type="molecule type" value="Genomic_DNA"/>
</dbReference>